<sequence>MGRLYIARKRLVPTLCWNMAPIQILRISTATLLSIMLSVMRVRHWQKNCFPMMQILKHWTSDPFGTAVPDISTWDPDTIDRSESSKFVPHRGNLHLYWEALATVSLKLLIPQLLMFATKLLSNGD</sequence>
<reference evidence="1" key="2">
    <citation type="submission" date="2025-08" db="UniProtKB">
        <authorList>
            <consortium name="Ensembl"/>
        </authorList>
    </citation>
    <scope>IDENTIFICATION</scope>
</reference>
<dbReference type="AlphaFoldDB" id="A0A7N9D1V2"/>
<evidence type="ECO:0000313" key="2">
    <source>
        <dbReference type="Proteomes" id="UP000233100"/>
    </source>
</evidence>
<name>A0A7N9D1V2_MACFA</name>
<dbReference type="Ensembl" id="ENSMFAT00000085026.1">
    <property type="protein sequence ID" value="ENSMFAP00000059736.1"/>
    <property type="gene ID" value="ENSMFAG00000055341.1"/>
</dbReference>
<dbReference type="Proteomes" id="UP000233100">
    <property type="component" value="Chromosome 6"/>
</dbReference>
<evidence type="ECO:0000313" key="1">
    <source>
        <dbReference type="Ensembl" id="ENSMFAP00000059736.1"/>
    </source>
</evidence>
<keyword evidence="2" id="KW-1185">Reference proteome</keyword>
<proteinExistence type="predicted"/>
<dbReference type="GeneTree" id="ENSGT00940000166698"/>
<reference evidence="1" key="3">
    <citation type="submission" date="2025-09" db="UniProtKB">
        <authorList>
            <consortium name="Ensembl"/>
        </authorList>
    </citation>
    <scope>IDENTIFICATION</scope>
</reference>
<reference evidence="1 2" key="1">
    <citation type="submission" date="2013-03" db="EMBL/GenBank/DDBJ databases">
        <authorList>
            <person name="Warren W."/>
            <person name="Wilson R.K."/>
        </authorList>
    </citation>
    <scope>NUCLEOTIDE SEQUENCE</scope>
</reference>
<organism evidence="1 2">
    <name type="scientific">Macaca fascicularis</name>
    <name type="common">Crab-eating macaque</name>
    <name type="synonym">Cynomolgus monkey</name>
    <dbReference type="NCBI Taxonomy" id="9541"/>
    <lineage>
        <taxon>Eukaryota</taxon>
        <taxon>Metazoa</taxon>
        <taxon>Chordata</taxon>
        <taxon>Craniata</taxon>
        <taxon>Vertebrata</taxon>
        <taxon>Euteleostomi</taxon>
        <taxon>Mammalia</taxon>
        <taxon>Eutheria</taxon>
        <taxon>Euarchontoglires</taxon>
        <taxon>Primates</taxon>
        <taxon>Haplorrhini</taxon>
        <taxon>Catarrhini</taxon>
        <taxon>Cercopithecidae</taxon>
        <taxon>Cercopithecinae</taxon>
        <taxon>Macaca</taxon>
    </lineage>
</organism>
<accession>A0A7N9D1V2</accession>
<protein>
    <submittedName>
        <fullName evidence="1">Uncharacterized protein</fullName>
    </submittedName>
</protein>